<evidence type="ECO:0000256" key="1">
    <source>
        <dbReference type="SAM" id="SignalP"/>
    </source>
</evidence>
<proteinExistence type="predicted"/>
<protein>
    <recommendedName>
        <fullName evidence="4">Lipoprotein</fullName>
    </recommendedName>
</protein>
<keyword evidence="3" id="KW-1185">Reference proteome</keyword>
<dbReference type="EMBL" id="FQZT01000005">
    <property type="protein sequence ID" value="SHJ17330.1"/>
    <property type="molecule type" value="Genomic_DNA"/>
</dbReference>
<evidence type="ECO:0000313" key="2">
    <source>
        <dbReference type="EMBL" id="SHJ17330.1"/>
    </source>
</evidence>
<dbReference type="OrthoDB" id="8776015at2"/>
<dbReference type="PROSITE" id="PS51257">
    <property type="entry name" value="PROKAR_LIPOPROTEIN"/>
    <property type="match status" value="1"/>
</dbReference>
<gene>
    <name evidence="2" type="ORF">SAMN02745165_01690</name>
</gene>
<reference evidence="2 3" key="1">
    <citation type="submission" date="2016-11" db="EMBL/GenBank/DDBJ databases">
        <authorList>
            <person name="Jaros S."/>
            <person name="Januszkiewicz K."/>
            <person name="Wedrychowicz H."/>
        </authorList>
    </citation>
    <scope>NUCLEOTIDE SEQUENCE [LARGE SCALE GENOMIC DNA]</scope>
    <source>
        <strain evidence="2 3">DSM 5091</strain>
    </source>
</reference>
<feature type="chain" id="PRO_5013087638" description="Lipoprotein" evidence="1">
    <location>
        <begin position="23"/>
        <end position="180"/>
    </location>
</feature>
<feature type="signal peptide" evidence="1">
    <location>
        <begin position="1"/>
        <end position="22"/>
    </location>
</feature>
<sequence length="180" mass="20214">MQKIWIMMVMMFVALTGCASTAKQVDVDTPQMLLSKEGNFFVYDYLDRHYVVGSEESSEKFAAHGHMPYAKTVLGAGPHGETVVFEIAKKDPNLTERLMSTYERTPFLVESKGDDYAVYKYMNRLYVVGSKESSEKFAAHGHMPYAKTVLGAGPAGETVVFEINKKEADLTERLMKMFKG</sequence>
<evidence type="ECO:0008006" key="4">
    <source>
        <dbReference type="Google" id="ProtNLM"/>
    </source>
</evidence>
<organism evidence="2 3">
    <name type="scientific">Malonomonas rubra DSM 5091</name>
    <dbReference type="NCBI Taxonomy" id="1122189"/>
    <lineage>
        <taxon>Bacteria</taxon>
        <taxon>Pseudomonadati</taxon>
        <taxon>Thermodesulfobacteriota</taxon>
        <taxon>Desulfuromonadia</taxon>
        <taxon>Desulfuromonadales</taxon>
        <taxon>Geopsychrobacteraceae</taxon>
        <taxon>Malonomonas</taxon>
    </lineage>
</organism>
<dbReference type="AlphaFoldDB" id="A0A1M6H571"/>
<dbReference type="RefSeq" id="WP_072907824.1">
    <property type="nucleotide sequence ID" value="NZ_FQZT01000005.1"/>
</dbReference>
<name>A0A1M6H571_MALRU</name>
<evidence type="ECO:0000313" key="3">
    <source>
        <dbReference type="Proteomes" id="UP000184171"/>
    </source>
</evidence>
<keyword evidence="1" id="KW-0732">Signal</keyword>
<dbReference type="Proteomes" id="UP000184171">
    <property type="component" value="Unassembled WGS sequence"/>
</dbReference>
<accession>A0A1M6H571</accession>